<dbReference type="SUPFAM" id="SSF51735">
    <property type="entry name" value="NAD(P)-binding Rossmann-fold domains"/>
    <property type="match status" value="1"/>
</dbReference>
<evidence type="ECO:0000313" key="3">
    <source>
        <dbReference type="Proteomes" id="UP000199103"/>
    </source>
</evidence>
<accession>A0A1H1R9V5</accession>
<evidence type="ECO:0000313" key="2">
    <source>
        <dbReference type="EMBL" id="SDS32574.1"/>
    </source>
</evidence>
<dbReference type="PANTHER" id="PTHR43677:SF11">
    <property type="entry name" value="ZINC-CONTAINING ALCOHOL DEHYDROGENASE"/>
    <property type="match status" value="1"/>
</dbReference>
<dbReference type="RefSeq" id="WP_157683285.1">
    <property type="nucleotide sequence ID" value="NZ_LT629772.1"/>
</dbReference>
<dbReference type="Gene3D" id="3.90.180.10">
    <property type="entry name" value="Medium-chain alcohol dehydrogenases, catalytic domain"/>
    <property type="match status" value="1"/>
</dbReference>
<dbReference type="Gene3D" id="3.40.50.720">
    <property type="entry name" value="NAD(P)-binding Rossmann-like Domain"/>
    <property type="match status" value="1"/>
</dbReference>
<gene>
    <name evidence="2" type="ORF">SAMN04489812_1570</name>
</gene>
<dbReference type="InterPro" id="IPR011032">
    <property type="entry name" value="GroES-like_sf"/>
</dbReference>
<organism evidence="2 3">
    <name type="scientific">Microlunatus soli</name>
    <dbReference type="NCBI Taxonomy" id="630515"/>
    <lineage>
        <taxon>Bacteria</taxon>
        <taxon>Bacillati</taxon>
        <taxon>Actinomycetota</taxon>
        <taxon>Actinomycetes</taxon>
        <taxon>Propionibacteriales</taxon>
        <taxon>Propionibacteriaceae</taxon>
        <taxon>Microlunatus</taxon>
    </lineage>
</organism>
<dbReference type="AlphaFoldDB" id="A0A1H1R9V5"/>
<sequence length="313" mass="32645">MKAALITDTSQPPRYTDFADPEPAAGEESVTMLAAGLHQITRAQASGQHYASPDRLPMIPGVDGVARRDDGSLVYCGGLRPPYGTFAERAAIASVAVPLPTDADPTVVAATVNPGMSSWIVYKLRGELQAGQTVAILGATGASGRAAVQAARLLGAGRVIAIGRNADALAEIDADETVRITADGDWAHPLGKVGGDVDLVVDYLWGEPAAQSMEALVTNRSDPARQLSWVQVGSMAGHTLPLNAGFLRAANLHLLGSGLRGVPWSDIAAQLPELIDHIVGGRISVRPVARPLRDIATTWTEAVAPGERIVVVP</sequence>
<protein>
    <submittedName>
        <fullName evidence="2">NADPH:quinone reductase</fullName>
    </submittedName>
</protein>
<keyword evidence="3" id="KW-1185">Reference proteome</keyword>
<dbReference type="InterPro" id="IPR051397">
    <property type="entry name" value="Zn-ADH-like_protein"/>
</dbReference>
<dbReference type="SUPFAM" id="SSF50129">
    <property type="entry name" value="GroES-like"/>
    <property type="match status" value="1"/>
</dbReference>
<reference evidence="2 3" key="1">
    <citation type="submission" date="2016-10" db="EMBL/GenBank/DDBJ databases">
        <authorList>
            <person name="de Groot N.N."/>
        </authorList>
    </citation>
    <scope>NUCLEOTIDE SEQUENCE [LARGE SCALE GENOMIC DNA]</scope>
    <source>
        <strain evidence="2 3">DSM 21800</strain>
    </source>
</reference>
<proteinExistence type="predicted"/>
<dbReference type="EMBL" id="LT629772">
    <property type="protein sequence ID" value="SDS32574.1"/>
    <property type="molecule type" value="Genomic_DNA"/>
</dbReference>
<evidence type="ECO:0000256" key="1">
    <source>
        <dbReference type="SAM" id="MobiDB-lite"/>
    </source>
</evidence>
<dbReference type="OrthoDB" id="9787435at2"/>
<dbReference type="Proteomes" id="UP000199103">
    <property type="component" value="Chromosome I"/>
</dbReference>
<name>A0A1H1R9V5_9ACTN</name>
<dbReference type="STRING" id="630515.SAMN04489812_1570"/>
<feature type="region of interest" description="Disordered" evidence="1">
    <location>
        <begin position="1"/>
        <end position="26"/>
    </location>
</feature>
<dbReference type="GO" id="GO:0016491">
    <property type="term" value="F:oxidoreductase activity"/>
    <property type="evidence" value="ECO:0007669"/>
    <property type="project" value="TreeGrafter"/>
</dbReference>
<dbReference type="PANTHER" id="PTHR43677">
    <property type="entry name" value="SHORT-CHAIN DEHYDROGENASE/REDUCTASE"/>
    <property type="match status" value="1"/>
</dbReference>
<dbReference type="InterPro" id="IPR036291">
    <property type="entry name" value="NAD(P)-bd_dom_sf"/>
</dbReference>